<gene>
    <name evidence="3" type="ORF">D1825_15685</name>
</gene>
<organism evidence="3 4">
    <name type="scientific">Cellulomonas rhizosphaerae</name>
    <dbReference type="NCBI Taxonomy" id="2293719"/>
    <lineage>
        <taxon>Bacteria</taxon>
        <taxon>Bacillati</taxon>
        <taxon>Actinomycetota</taxon>
        <taxon>Actinomycetes</taxon>
        <taxon>Micrococcales</taxon>
        <taxon>Cellulomonadaceae</taxon>
        <taxon>Cellulomonas</taxon>
    </lineage>
</organism>
<accession>A0A413RI08</accession>
<evidence type="ECO:0000313" key="4">
    <source>
        <dbReference type="Proteomes" id="UP000283374"/>
    </source>
</evidence>
<feature type="transmembrane region" description="Helical" evidence="2">
    <location>
        <begin position="21"/>
        <end position="39"/>
    </location>
</feature>
<feature type="transmembrane region" description="Helical" evidence="2">
    <location>
        <begin position="59"/>
        <end position="80"/>
    </location>
</feature>
<dbReference type="Pfam" id="PF09534">
    <property type="entry name" value="Trp_oprn_chp"/>
    <property type="match status" value="1"/>
</dbReference>
<feature type="region of interest" description="Disordered" evidence="1">
    <location>
        <begin position="164"/>
        <end position="200"/>
    </location>
</feature>
<evidence type="ECO:0000313" key="3">
    <source>
        <dbReference type="EMBL" id="RHA37866.1"/>
    </source>
</evidence>
<dbReference type="RefSeq" id="WP_118768356.1">
    <property type="nucleotide sequence ID" value="NZ_QWKP01000219.1"/>
</dbReference>
<keyword evidence="2" id="KW-0472">Membrane</keyword>
<dbReference type="AlphaFoldDB" id="A0A413RI08"/>
<comment type="caution">
    <text evidence="3">The sequence shown here is derived from an EMBL/GenBank/DDBJ whole genome shotgun (WGS) entry which is preliminary data.</text>
</comment>
<name>A0A413RI08_9CELL</name>
<evidence type="ECO:0000256" key="2">
    <source>
        <dbReference type="SAM" id="Phobius"/>
    </source>
</evidence>
<proteinExistence type="predicted"/>
<evidence type="ECO:0000256" key="1">
    <source>
        <dbReference type="SAM" id="MobiDB-lite"/>
    </source>
</evidence>
<keyword evidence="2" id="KW-1133">Transmembrane helix</keyword>
<feature type="compositionally biased region" description="Basic and acidic residues" evidence="1">
    <location>
        <begin position="186"/>
        <end position="200"/>
    </location>
</feature>
<keyword evidence="2" id="KW-0812">Transmembrane</keyword>
<sequence>MSEPAAAPKRRASGRGRAAGVLLLLAALTGLVSLPTWFTTTAATALDPSVVVTASGADVAPAVPAAALVLLACAAAIALVGRVARWVVLAVVAGAGVLVVAAALQAIGDPWGSGLHQQVVDATSVGEDRSPVTVSVWPYLAVGVGAVVVLVALWLARASRSWAGPSRRHEGTTAGTTQARPEVEDERTAWDALSRGDDPS</sequence>
<dbReference type="InterPro" id="IPR019051">
    <property type="entry name" value="Trp_biosyn_TM_oprn/chp"/>
</dbReference>
<feature type="transmembrane region" description="Helical" evidence="2">
    <location>
        <begin position="87"/>
        <end position="107"/>
    </location>
</feature>
<reference evidence="3 4" key="1">
    <citation type="submission" date="2018-08" db="EMBL/GenBank/DDBJ databases">
        <title>Cellulomonas rhizosphaerae sp. nov., a novel actinomycete isolated from soil.</title>
        <authorList>
            <person name="Tian Y."/>
        </authorList>
    </citation>
    <scope>NUCLEOTIDE SEQUENCE [LARGE SCALE GENOMIC DNA]</scope>
    <source>
        <strain evidence="3 4">NEAU-TCZ24</strain>
    </source>
</reference>
<protein>
    <submittedName>
        <fullName evidence="3">Trp biosynthesis protein</fullName>
    </submittedName>
</protein>
<dbReference type="EMBL" id="QWKP01000219">
    <property type="protein sequence ID" value="RHA37866.1"/>
    <property type="molecule type" value="Genomic_DNA"/>
</dbReference>
<dbReference type="Proteomes" id="UP000283374">
    <property type="component" value="Unassembled WGS sequence"/>
</dbReference>
<keyword evidence="4" id="KW-1185">Reference proteome</keyword>
<feature type="transmembrane region" description="Helical" evidence="2">
    <location>
        <begin position="136"/>
        <end position="156"/>
    </location>
</feature>
<dbReference type="OrthoDB" id="4829889at2"/>